<comment type="pathway">
    <text evidence="2">Protein modification; protein ubiquitination.</text>
</comment>
<dbReference type="EMBL" id="OC864545">
    <property type="protein sequence ID" value="CAD7631781.1"/>
    <property type="molecule type" value="Genomic_DNA"/>
</dbReference>
<evidence type="ECO:0000256" key="3">
    <source>
        <dbReference type="ARBA" id="ARBA00005673"/>
    </source>
</evidence>
<dbReference type="GO" id="GO:0006974">
    <property type="term" value="P:DNA damage response"/>
    <property type="evidence" value="ECO:0007669"/>
    <property type="project" value="TreeGrafter"/>
</dbReference>
<dbReference type="InterPro" id="IPR018075">
    <property type="entry name" value="UBQ-activ_enz_E1"/>
</dbReference>
<dbReference type="Proteomes" id="UP000759131">
    <property type="component" value="Unassembled WGS sequence"/>
</dbReference>
<evidence type="ECO:0000256" key="7">
    <source>
        <dbReference type="ARBA" id="ARBA00022786"/>
    </source>
</evidence>
<comment type="catalytic activity">
    <reaction evidence="1">
        <text>ATP + ubiquitin + [E1 ubiquitin-activating enzyme]-L-cysteine = AMP + diphosphate + S-ubiquitinyl-[E1 ubiquitin-activating enzyme]-L-cysteine.</text>
        <dbReference type="EC" id="6.2.1.45"/>
    </reaction>
</comment>
<keyword evidence="6 10" id="KW-0547">Nucleotide-binding</keyword>
<evidence type="ECO:0000313" key="14">
    <source>
        <dbReference type="EMBL" id="CAD7631781.1"/>
    </source>
</evidence>
<dbReference type="Pfam" id="PF16191">
    <property type="entry name" value="E1_4HB"/>
    <property type="match status" value="1"/>
</dbReference>
<evidence type="ECO:0000256" key="6">
    <source>
        <dbReference type="ARBA" id="ARBA00022741"/>
    </source>
</evidence>
<dbReference type="PANTHER" id="PTHR10953">
    <property type="entry name" value="UBIQUITIN-ACTIVATING ENZYME E1"/>
    <property type="match status" value="1"/>
</dbReference>
<dbReference type="Gene3D" id="3.40.50.720">
    <property type="entry name" value="NAD(P)-binding Rossmann-like Domain"/>
    <property type="match status" value="1"/>
</dbReference>
<keyword evidence="5 10" id="KW-0436">Ligase</keyword>
<evidence type="ECO:0000259" key="13">
    <source>
        <dbReference type="Pfam" id="PF16191"/>
    </source>
</evidence>
<evidence type="ECO:0000256" key="10">
    <source>
        <dbReference type="RuleBase" id="RU000519"/>
    </source>
</evidence>
<dbReference type="Gene3D" id="1.10.10.2660">
    <property type="entry name" value="Ubiquitin-activating enzyme E1, SCCH domain"/>
    <property type="match status" value="1"/>
</dbReference>
<dbReference type="UniPathway" id="UPA00143"/>
<dbReference type="Pfam" id="PF10585">
    <property type="entry name" value="UBA_E1_SCCH"/>
    <property type="match status" value="1"/>
</dbReference>
<dbReference type="EC" id="6.2.1.45" evidence="4"/>
<protein>
    <recommendedName>
        <fullName evidence="4">E1 ubiquitin-activating enzyme</fullName>
        <ecNumber evidence="4">6.2.1.45</ecNumber>
    </recommendedName>
</protein>
<dbReference type="PROSITE" id="PS00536">
    <property type="entry name" value="UBIQUITIN_ACTIVAT_1"/>
    <property type="match status" value="1"/>
</dbReference>
<dbReference type="SUPFAM" id="SSF69572">
    <property type="entry name" value="Activating enzymes of the ubiquitin-like proteins"/>
    <property type="match status" value="2"/>
</dbReference>
<dbReference type="GO" id="GO:0005737">
    <property type="term" value="C:cytoplasm"/>
    <property type="evidence" value="ECO:0007669"/>
    <property type="project" value="TreeGrafter"/>
</dbReference>
<keyword evidence="7 10" id="KW-0833">Ubl conjugation pathway</keyword>
<evidence type="ECO:0000256" key="2">
    <source>
        <dbReference type="ARBA" id="ARBA00004906"/>
    </source>
</evidence>
<dbReference type="GO" id="GO:0005634">
    <property type="term" value="C:nucleus"/>
    <property type="evidence" value="ECO:0007669"/>
    <property type="project" value="TreeGrafter"/>
</dbReference>
<dbReference type="InterPro" id="IPR033127">
    <property type="entry name" value="UBQ-activ_enz_E1_Cys_AS"/>
</dbReference>
<dbReference type="FunFam" id="1.10.10.2660:FF:000001">
    <property type="entry name" value="Ubiquitin-activating enzyme E1 1"/>
    <property type="match status" value="1"/>
</dbReference>
<dbReference type="OrthoDB" id="10252231at2759"/>
<dbReference type="GO" id="GO:0006511">
    <property type="term" value="P:ubiquitin-dependent protein catabolic process"/>
    <property type="evidence" value="ECO:0007669"/>
    <property type="project" value="TreeGrafter"/>
</dbReference>
<accession>A0A7R9KZ34</accession>
<comment type="similarity">
    <text evidence="3 10">Belongs to the ubiquitin-activating E1 family.</text>
</comment>
<dbReference type="FunFam" id="3.40.50.720:FF:000015">
    <property type="entry name" value="Ubiquitin-activating enzyme E1 1"/>
    <property type="match status" value="1"/>
</dbReference>
<feature type="domain" description="Ubiquitin-activating enzyme SCCH" evidence="12">
    <location>
        <begin position="333"/>
        <end position="582"/>
    </location>
</feature>
<evidence type="ECO:0000256" key="4">
    <source>
        <dbReference type="ARBA" id="ARBA00012990"/>
    </source>
</evidence>
<proteinExistence type="inferred from homology"/>
<gene>
    <name evidence="14" type="ORF">OSB1V03_LOCUS12190</name>
</gene>
<feature type="domain" description="THIF-type NAD/FAD binding fold" evidence="11">
    <location>
        <begin position="146"/>
        <end position="611"/>
    </location>
</feature>
<evidence type="ECO:0000256" key="8">
    <source>
        <dbReference type="ARBA" id="ARBA00022840"/>
    </source>
</evidence>
<dbReference type="PROSITE" id="PS00865">
    <property type="entry name" value="UBIQUITIN_ACTIVAT_2"/>
    <property type="match status" value="1"/>
</dbReference>
<reference evidence="14" key="1">
    <citation type="submission" date="2020-11" db="EMBL/GenBank/DDBJ databases">
        <authorList>
            <person name="Tran Van P."/>
        </authorList>
    </citation>
    <scope>NUCLEOTIDE SEQUENCE</scope>
</reference>
<evidence type="ECO:0000259" key="11">
    <source>
        <dbReference type="Pfam" id="PF00899"/>
    </source>
</evidence>
<dbReference type="EMBL" id="CAJPIZ010009970">
    <property type="protein sequence ID" value="CAG2112211.1"/>
    <property type="molecule type" value="Genomic_DNA"/>
</dbReference>
<feature type="active site" description="Glycyl thioester intermediate" evidence="9">
    <location>
        <position position="327"/>
    </location>
</feature>
<dbReference type="Pfam" id="PF00899">
    <property type="entry name" value="ThiF"/>
    <property type="match status" value="1"/>
</dbReference>
<dbReference type="GO" id="GO:0005524">
    <property type="term" value="F:ATP binding"/>
    <property type="evidence" value="ECO:0007669"/>
    <property type="project" value="UniProtKB-KW"/>
</dbReference>
<dbReference type="InterPro" id="IPR035985">
    <property type="entry name" value="Ubiquitin-activating_enz"/>
</dbReference>
<dbReference type="Gene3D" id="3.40.50.12550">
    <property type="entry name" value="Ubiquitin-activating enzyme E1, inactive adenylation domain, subdomain 2"/>
    <property type="match status" value="1"/>
</dbReference>
<evidence type="ECO:0000256" key="5">
    <source>
        <dbReference type="ARBA" id="ARBA00022598"/>
    </source>
</evidence>
<dbReference type="InterPro" id="IPR019572">
    <property type="entry name" value="UBA_E1_SCCH"/>
</dbReference>
<dbReference type="InterPro" id="IPR000594">
    <property type="entry name" value="ThiF_NAD_FAD-bd"/>
</dbReference>
<sequence>KSLREAMATPKFVVSDFAKSERPAQLHVAFQALHAFIESNARLPNSWSDADATLFLKNVANLRAKHKLEMDIDEKLMRLFSYLSRGNVVPMNAVIGGIAAQELIKACSGKFSPLYQWLYFDALECLPLDPKDYLTEATSQPINSRYDSQIAIFGPDFQQRLANQKIFVVGSGAIGCELLKNFAMIGLATSQKGALWITDMDIIERSNLNRQFLFRPTDVGKYKSATAATAIRRMNSKINIVDHQNRVGPETEQTYNDNFFENLDVVVNALDNVDARLYVDSRCVYYRKPLLESGTLGTKGNVQIVLPFLTEPYSSTPISPEKTIPMCTLKSFPNAIEHTLQWARDDFEGLFTQSAENARKYLKDSKFIKQTMQMAVNESNRLLESVKQILVDDKTANFEECIKWARNYFEEQYANQIKQLLFNFPVDSLTSSGMPFWSGPKRCPHPIEFDANNQTHIDYIVAAANLKAYVYNIPYNRDINAIKDYVSTLVVKEFTPKAGVRISINDDELNEDALRDLEVADRCETLLNAIPAPHLFDTNFQINPVQFEKDDDTNFHMDYITAASNLRANNYHIDTADRHKSKLIAGRIIPAIATTTSLITGLVCLELYKVLAILTTT</sequence>
<dbReference type="NCBIfam" id="TIGR01408">
    <property type="entry name" value="Ube1"/>
    <property type="match status" value="1"/>
</dbReference>
<keyword evidence="8 10" id="KW-0067">ATP-binding</keyword>
<dbReference type="PANTHER" id="PTHR10953:SF4">
    <property type="entry name" value="UBIQUITIN-ACTIVATING ENZYME E1 C-TERMINAL DOMAIN-CONTAINING PROTEIN"/>
    <property type="match status" value="1"/>
</dbReference>
<feature type="non-terminal residue" evidence="14">
    <location>
        <position position="1"/>
    </location>
</feature>
<name>A0A7R9KZ34_9ACAR</name>
<dbReference type="GO" id="GO:0004839">
    <property type="term" value="F:ubiquitin activating enzyme activity"/>
    <property type="evidence" value="ECO:0007669"/>
    <property type="project" value="UniProtKB-EC"/>
</dbReference>
<evidence type="ECO:0000256" key="1">
    <source>
        <dbReference type="ARBA" id="ARBA00000488"/>
    </source>
</evidence>
<evidence type="ECO:0000259" key="12">
    <source>
        <dbReference type="Pfam" id="PF10585"/>
    </source>
</evidence>
<dbReference type="InterPro" id="IPR045886">
    <property type="entry name" value="ThiF/MoeB/HesA"/>
</dbReference>
<dbReference type="InterPro" id="IPR032420">
    <property type="entry name" value="E1_4HB"/>
</dbReference>
<dbReference type="AlphaFoldDB" id="A0A7R9KZ34"/>
<evidence type="ECO:0000313" key="15">
    <source>
        <dbReference type="Proteomes" id="UP000759131"/>
    </source>
</evidence>
<dbReference type="InterPro" id="IPR042063">
    <property type="entry name" value="Ubi_acti_E1_SCCH"/>
</dbReference>
<dbReference type="InterPro" id="IPR018074">
    <property type="entry name" value="UBQ-activ_enz_E1_CS"/>
</dbReference>
<keyword evidence="15" id="KW-1185">Reference proteome</keyword>
<evidence type="ECO:0000256" key="9">
    <source>
        <dbReference type="PROSITE-ProRule" id="PRU10132"/>
    </source>
</evidence>
<organism evidence="14">
    <name type="scientific">Medioppia subpectinata</name>
    <dbReference type="NCBI Taxonomy" id="1979941"/>
    <lineage>
        <taxon>Eukaryota</taxon>
        <taxon>Metazoa</taxon>
        <taxon>Ecdysozoa</taxon>
        <taxon>Arthropoda</taxon>
        <taxon>Chelicerata</taxon>
        <taxon>Arachnida</taxon>
        <taxon>Acari</taxon>
        <taxon>Acariformes</taxon>
        <taxon>Sarcoptiformes</taxon>
        <taxon>Oribatida</taxon>
        <taxon>Brachypylina</taxon>
        <taxon>Oppioidea</taxon>
        <taxon>Oppiidae</taxon>
        <taxon>Medioppia</taxon>
    </lineage>
</organism>
<feature type="domain" description="Ubiquitin-activating enzyme E1 four-helix bundle" evidence="13">
    <location>
        <begin position="1"/>
        <end position="61"/>
    </location>
</feature>